<dbReference type="Pfam" id="PF13545">
    <property type="entry name" value="HTH_Crp_2"/>
    <property type="match status" value="1"/>
</dbReference>
<dbReference type="SUPFAM" id="SSF51206">
    <property type="entry name" value="cAMP-binding domain-like"/>
    <property type="match status" value="1"/>
</dbReference>
<dbReference type="EMBL" id="FNAO01000003">
    <property type="protein sequence ID" value="SDE15965.1"/>
    <property type="molecule type" value="Genomic_DNA"/>
</dbReference>
<evidence type="ECO:0000259" key="4">
    <source>
        <dbReference type="PROSITE" id="PS50042"/>
    </source>
</evidence>
<dbReference type="AlphaFoldDB" id="A0A1G7APM4"/>
<dbReference type="SMART" id="SM00419">
    <property type="entry name" value="HTH_CRP"/>
    <property type="match status" value="1"/>
</dbReference>
<evidence type="ECO:0000259" key="5">
    <source>
        <dbReference type="PROSITE" id="PS51063"/>
    </source>
</evidence>
<dbReference type="PROSITE" id="PS50042">
    <property type="entry name" value="CNMP_BINDING_3"/>
    <property type="match status" value="1"/>
</dbReference>
<gene>
    <name evidence="6" type="ORF">SAMN05421636_103452</name>
</gene>
<protein>
    <submittedName>
        <fullName evidence="6">CRP/FNR family transcriptional regulator, anaerobic regulatory protein</fullName>
    </submittedName>
</protein>
<reference evidence="6 7" key="1">
    <citation type="submission" date="2016-10" db="EMBL/GenBank/DDBJ databases">
        <authorList>
            <person name="de Groot N.N."/>
        </authorList>
    </citation>
    <scope>NUCLEOTIDE SEQUENCE [LARGE SCALE GENOMIC DNA]</scope>
    <source>
        <strain evidence="6 7">DSM 23421</strain>
    </source>
</reference>
<dbReference type="InterPro" id="IPR036390">
    <property type="entry name" value="WH_DNA-bd_sf"/>
</dbReference>
<dbReference type="Proteomes" id="UP000199109">
    <property type="component" value="Unassembled WGS sequence"/>
</dbReference>
<dbReference type="InterPro" id="IPR018490">
    <property type="entry name" value="cNMP-bd_dom_sf"/>
</dbReference>
<proteinExistence type="predicted"/>
<dbReference type="STRING" id="641691.SAMN05421636_103452"/>
<dbReference type="PANTHER" id="PTHR24567:SF74">
    <property type="entry name" value="HTH-TYPE TRANSCRIPTIONAL REGULATOR ARCR"/>
    <property type="match status" value="1"/>
</dbReference>
<dbReference type="PANTHER" id="PTHR24567">
    <property type="entry name" value="CRP FAMILY TRANSCRIPTIONAL REGULATORY PROTEIN"/>
    <property type="match status" value="1"/>
</dbReference>
<name>A0A1G7APM4_9FLAO</name>
<dbReference type="GO" id="GO:0005829">
    <property type="term" value="C:cytosol"/>
    <property type="evidence" value="ECO:0007669"/>
    <property type="project" value="TreeGrafter"/>
</dbReference>
<evidence type="ECO:0000256" key="2">
    <source>
        <dbReference type="ARBA" id="ARBA00023125"/>
    </source>
</evidence>
<feature type="domain" description="HTH crp-type" evidence="5">
    <location>
        <begin position="154"/>
        <end position="223"/>
    </location>
</feature>
<evidence type="ECO:0000256" key="3">
    <source>
        <dbReference type="ARBA" id="ARBA00023163"/>
    </source>
</evidence>
<dbReference type="InterPro" id="IPR000595">
    <property type="entry name" value="cNMP-bd_dom"/>
</dbReference>
<keyword evidence="2" id="KW-0238">DNA-binding</keyword>
<sequence>MNTDNPHFLRCLETLKDALLFRDVSVPALSDMLASMTRTQWKIRTFKNGSEIGSTLHFIVSGRLKEYQINPHTGRERTIFILSKGDVFDILSLMDSKSHEVYWEALDHLEILNIALADFRQWINDYPAMNNAVLRYLGTRIRQLEEGTTDITLHNTLIRLSHLLLNHINLQSQQLELINNLPHSEIASLIGTTRAVVNRHIQELKKCGAITVSRSHIDIQNAELLLAIAEEKFVP</sequence>
<dbReference type="PROSITE" id="PS51063">
    <property type="entry name" value="HTH_CRP_2"/>
    <property type="match status" value="1"/>
</dbReference>
<feature type="domain" description="Cyclic nucleotide-binding" evidence="4">
    <location>
        <begin position="50"/>
        <end position="123"/>
    </location>
</feature>
<evidence type="ECO:0000313" key="6">
    <source>
        <dbReference type="EMBL" id="SDE15965.1"/>
    </source>
</evidence>
<dbReference type="GO" id="GO:0003700">
    <property type="term" value="F:DNA-binding transcription factor activity"/>
    <property type="evidence" value="ECO:0007669"/>
    <property type="project" value="TreeGrafter"/>
</dbReference>
<keyword evidence="3" id="KW-0804">Transcription</keyword>
<evidence type="ECO:0000256" key="1">
    <source>
        <dbReference type="ARBA" id="ARBA00023015"/>
    </source>
</evidence>
<dbReference type="SUPFAM" id="SSF46785">
    <property type="entry name" value="Winged helix' DNA-binding domain"/>
    <property type="match status" value="1"/>
</dbReference>
<keyword evidence="7" id="KW-1185">Reference proteome</keyword>
<dbReference type="InterPro" id="IPR050397">
    <property type="entry name" value="Env_Response_Regulators"/>
</dbReference>
<dbReference type="Pfam" id="PF00027">
    <property type="entry name" value="cNMP_binding"/>
    <property type="match status" value="1"/>
</dbReference>
<organism evidence="6 7">
    <name type="scientific">Pricia antarctica</name>
    <dbReference type="NCBI Taxonomy" id="641691"/>
    <lineage>
        <taxon>Bacteria</taxon>
        <taxon>Pseudomonadati</taxon>
        <taxon>Bacteroidota</taxon>
        <taxon>Flavobacteriia</taxon>
        <taxon>Flavobacteriales</taxon>
        <taxon>Flavobacteriaceae</taxon>
        <taxon>Pricia</taxon>
    </lineage>
</organism>
<dbReference type="SMART" id="SM00100">
    <property type="entry name" value="cNMP"/>
    <property type="match status" value="1"/>
</dbReference>
<dbReference type="OrthoDB" id="1426605at2"/>
<dbReference type="Gene3D" id="2.60.120.10">
    <property type="entry name" value="Jelly Rolls"/>
    <property type="match status" value="1"/>
</dbReference>
<dbReference type="GO" id="GO:0003677">
    <property type="term" value="F:DNA binding"/>
    <property type="evidence" value="ECO:0007669"/>
    <property type="project" value="UniProtKB-KW"/>
</dbReference>
<keyword evidence="1" id="KW-0805">Transcription regulation</keyword>
<dbReference type="InterPro" id="IPR012318">
    <property type="entry name" value="HTH_CRP"/>
</dbReference>
<dbReference type="InterPro" id="IPR014710">
    <property type="entry name" value="RmlC-like_jellyroll"/>
</dbReference>
<accession>A0A1G7APM4</accession>
<dbReference type="CDD" id="cd00038">
    <property type="entry name" value="CAP_ED"/>
    <property type="match status" value="1"/>
</dbReference>
<evidence type="ECO:0000313" key="7">
    <source>
        <dbReference type="Proteomes" id="UP000199109"/>
    </source>
</evidence>
<dbReference type="RefSeq" id="WP_091867285.1">
    <property type="nucleotide sequence ID" value="NZ_FNAO01000003.1"/>
</dbReference>